<reference evidence="1" key="1">
    <citation type="journal article" date="2023" name="PLoS Negl. Trop. Dis.">
        <title>A genome sequence for Biomphalaria pfeifferi, the major vector snail for the human-infecting parasite Schistosoma mansoni.</title>
        <authorList>
            <person name="Bu L."/>
            <person name="Lu L."/>
            <person name="Laidemitt M.R."/>
            <person name="Zhang S.M."/>
            <person name="Mutuku M."/>
            <person name="Mkoji G."/>
            <person name="Steinauer M."/>
            <person name="Loker E.S."/>
        </authorList>
    </citation>
    <scope>NUCLEOTIDE SEQUENCE</scope>
    <source>
        <strain evidence="1">KasaAsao</strain>
    </source>
</reference>
<gene>
    <name evidence="1" type="ORF">Bpfe_019383</name>
</gene>
<organism evidence="1 2">
    <name type="scientific">Biomphalaria pfeifferi</name>
    <name type="common">Bloodfluke planorb</name>
    <name type="synonym">Freshwater snail</name>
    <dbReference type="NCBI Taxonomy" id="112525"/>
    <lineage>
        <taxon>Eukaryota</taxon>
        <taxon>Metazoa</taxon>
        <taxon>Spiralia</taxon>
        <taxon>Lophotrochozoa</taxon>
        <taxon>Mollusca</taxon>
        <taxon>Gastropoda</taxon>
        <taxon>Heterobranchia</taxon>
        <taxon>Euthyneura</taxon>
        <taxon>Panpulmonata</taxon>
        <taxon>Hygrophila</taxon>
        <taxon>Lymnaeoidea</taxon>
        <taxon>Planorbidae</taxon>
        <taxon>Biomphalaria</taxon>
    </lineage>
</organism>
<dbReference type="Proteomes" id="UP001233172">
    <property type="component" value="Unassembled WGS sequence"/>
</dbReference>
<name>A0AAD8BAU4_BIOPF</name>
<dbReference type="AlphaFoldDB" id="A0AAD8BAU4"/>
<protein>
    <submittedName>
        <fullName evidence="1">Uncharacterized protein</fullName>
    </submittedName>
</protein>
<evidence type="ECO:0000313" key="2">
    <source>
        <dbReference type="Proteomes" id="UP001233172"/>
    </source>
</evidence>
<sequence length="366" mass="41261">MDDLHKTYHDYNKKYHMNRLMYKEYLNKKLANAWNKRLQKSGDQDIDNASNQSASSFLAKRFQAPPTFTLDTDYSVKSRKDHFDTRGFHQFVEENGKQMFGKHLSSRSCLSEPEDGAWTSKIRSQYSCCLPKTTSGSGSSKEKNMAQRARANVVDKNTKKALLPLSLPHIHQTSSLVSNANFKGQFNATAGLSEVSPASSTMNSFSYFTKIKEPGTSVLRNVEPNLTSIRNTGTTSQFRTQYSLINSTDLLNESIELQIDVFHTSQDLTSENYSLNKDNCNQSERKCSPRNSKLQASAAKTFVDETTRNKEKVQEEVCKEKVQEEVCKETVHRPAKALHKVIFRTKDETGVLVVTAIGINEAALLS</sequence>
<evidence type="ECO:0000313" key="1">
    <source>
        <dbReference type="EMBL" id="KAK0051265.1"/>
    </source>
</evidence>
<reference evidence="1" key="2">
    <citation type="submission" date="2023-04" db="EMBL/GenBank/DDBJ databases">
        <authorList>
            <person name="Bu L."/>
            <person name="Lu L."/>
            <person name="Laidemitt M.R."/>
            <person name="Zhang S.M."/>
            <person name="Mutuku M."/>
            <person name="Mkoji G."/>
            <person name="Steinauer M."/>
            <person name="Loker E.S."/>
        </authorList>
    </citation>
    <scope>NUCLEOTIDE SEQUENCE</scope>
    <source>
        <strain evidence="1">KasaAsao</strain>
        <tissue evidence="1">Whole Snail</tissue>
    </source>
</reference>
<accession>A0AAD8BAU4</accession>
<proteinExistence type="predicted"/>
<dbReference type="EMBL" id="JASAOG010000106">
    <property type="protein sequence ID" value="KAK0051265.1"/>
    <property type="molecule type" value="Genomic_DNA"/>
</dbReference>
<keyword evidence="2" id="KW-1185">Reference proteome</keyword>
<comment type="caution">
    <text evidence="1">The sequence shown here is derived from an EMBL/GenBank/DDBJ whole genome shotgun (WGS) entry which is preliminary data.</text>
</comment>